<evidence type="ECO:0000313" key="3">
    <source>
        <dbReference type="EMBL" id="KAK7800745.1"/>
    </source>
</evidence>
<gene>
    <name evidence="3" type="ORF">U0070_014918</name>
</gene>
<dbReference type="PANTHER" id="PTHR12737:SF17">
    <property type="entry name" value="N(G),N(G)-DIMETHYLARGININE DIMETHYLAMINOHYDROLASE 1"/>
    <property type="match status" value="1"/>
</dbReference>
<organism evidence="3 4">
    <name type="scientific">Myodes glareolus</name>
    <name type="common">Bank vole</name>
    <name type="synonym">Clethrionomys glareolus</name>
    <dbReference type="NCBI Taxonomy" id="447135"/>
    <lineage>
        <taxon>Eukaryota</taxon>
        <taxon>Metazoa</taxon>
        <taxon>Chordata</taxon>
        <taxon>Craniata</taxon>
        <taxon>Vertebrata</taxon>
        <taxon>Euteleostomi</taxon>
        <taxon>Mammalia</taxon>
        <taxon>Eutheria</taxon>
        <taxon>Euarchontoglires</taxon>
        <taxon>Glires</taxon>
        <taxon>Rodentia</taxon>
        <taxon>Myomorpha</taxon>
        <taxon>Muroidea</taxon>
        <taxon>Cricetidae</taxon>
        <taxon>Arvicolinae</taxon>
        <taxon>Myodes</taxon>
    </lineage>
</organism>
<dbReference type="GO" id="GO:0016403">
    <property type="term" value="F:dimethylargininase activity"/>
    <property type="evidence" value="ECO:0007669"/>
    <property type="project" value="TreeGrafter"/>
</dbReference>
<keyword evidence="2" id="KW-0378">Hydrolase</keyword>
<dbReference type="GO" id="GO:0005739">
    <property type="term" value="C:mitochondrion"/>
    <property type="evidence" value="ECO:0007669"/>
    <property type="project" value="TreeGrafter"/>
</dbReference>
<dbReference type="AlphaFoldDB" id="A0AAW0HGT2"/>
<dbReference type="EMBL" id="JBBHLL010000537">
    <property type="protein sequence ID" value="KAK7800745.1"/>
    <property type="molecule type" value="Genomic_DNA"/>
</dbReference>
<dbReference type="InterPro" id="IPR033199">
    <property type="entry name" value="DDAH-like"/>
</dbReference>
<reference evidence="3 4" key="1">
    <citation type="journal article" date="2023" name="bioRxiv">
        <title>Conserved and derived expression patterns and positive selection on dental genes reveal complex evolutionary context of ever-growing rodent molars.</title>
        <authorList>
            <person name="Calamari Z.T."/>
            <person name="Song A."/>
            <person name="Cohen E."/>
            <person name="Akter M."/>
            <person name="Roy R.D."/>
            <person name="Hallikas O."/>
            <person name="Christensen M.M."/>
            <person name="Li P."/>
            <person name="Marangoni P."/>
            <person name="Jernvall J."/>
            <person name="Klein O.D."/>
        </authorList>
    </citation>
    <scope>NUCLEOTIDE SEQUENCE [LARGE SCALE GENOMIC DNA]</scope>
    <source>
        <strain evidence="3">V071</strain>
    </source>
</reference>
<dbReference type="SUPFAM" id="SSF55909">
    <property type="entry name" value="Pentein"/>
    <property type="match status" value="1"/>
</dbReference>
<proteinExistence type="inferred from homology"/>
<comment type="caution">
    <text evidence="3">The sequence shown here is derived from an EMBL/GenBank/DDBJ whole genome shotgun (WGS) entry which is preliminary data.</text>
</comment>
<evidence type="ECO:0000256" key="2">
    <source>
        <dbReference type="ARBA" id="ARBA00022801"/>
    </source>
</evidence>
<comment type="similarity">
    <text evidence="1">Belongs to the DDAH family.</text>
</comment>
<name>A0AAW0HGT2_MYOGA</name>
<dbReference type="PANTHER" id="PTHR12737">
    <property type="entry name" value="DIMETHYLARGININE DIMETHYLAMINOHYDROLASE"/>
    <property type="match status" value="1"/>
</dbReference>
<dbReference type="Gene3D" id="3.75.10.10">
    <property type="entry name" value="L-arginine/glycine Amidinotransferase, Chain A"/>
    <property type="match status" value="1"/>
</dbReference>
<evidence type="ECO:0000256" key="1">
    <source>
        <dbReference type="ARBA" id="ARBA00008532"/>
    </source>
</evidence>
<keyword evidence="4" id="KW-1185">Reference proteome</keyword>
<dbReference type="GO" id="GO:0045429">
    <property type="term" value="P:positive regulation of nitric oxide biosynthetic process"/>
    <property type="evidence" value="ECO:0007669"/>
    <property type="project" value="TreeGrafter"/>
</dbReference>
<sequence>MMKEAMEKLQVNIVKTKDKNATLDGGREFSVGILERTNQLGAEILADTFKDHTVSTVPVANSLHLKSFCSKAGPNLIA</sequence>
<dbReference type="GO" id="GO:0016597">
    <property type="term" value="F:amino acid binding"/>
    <property type="evidence" value="ECO:0007669"/>
    <property type="project" value="TreeGrafter"/>
</dbReference>
<dbReference type="Proteomes" id="UP001488838">
    <property type="component" value="Unassembled WGS sequence"/>
</dbReference>
<accession>A0AAW0HGT2</accession>
<evidence type="ECO:0000313" key="4">
    <source>
        <dbReference type="Proteomes" id="UP001488838"/>
    </source>
</evidence>
<dbReference type="GO" id="GO:0006525">
    <property type="term" value="P:arginine metabolic process"/>
    <property type="evidence" value="ECO:0007669"/>
    <property type="project" value="TreeGrafter"/>
</dbReference>
<protein>
    <submittedName>
        <fullName evidence="3">Uncharacterized protein</fullName>
    </submittedName>
</protein>
<dbReference type="GO" id="GO:0000052">
    <property type="term" value="P:citrulline metabolic process"/>
    <property type="evidence" value="ECO:0007669"/>
    <property type="project" value="TreeGrafter"/>
</dbReference>